<comment type="caution">
    <text evidence="6">The sequence shown here is derived from an EMBL/GenBank/DDBJ whole genome shotgun (WGS) entry which is preliminary data.</text>
</comment>
<reference evidence="6" key="1">
    <citation type="submission" date="2019-12" db="EMBL/GenBank/DDBJ databases">
        <title>High-Quality draft genome sequences of three cyanobacteria isolated from the limestone walls of the Old Cathedral of Coimbra.</title>
        <authorList>
            <person name="Tiago I."/>
            <person name="Soares F."/>
            <person name="Portugal A."/>
        </authorList>
    </citation>
    <scope>NUCLEOTIDE SEQUENCE</scope>
    <source>
        <strain evidence="6">A</strain>
    </source>
</reference>
<evidence type="ECO:0000256" key="2">
    <source>
        <dbReference type="ARBA" id="ARBA00008814"/>
    </source>
</evidence>
<dbReference type="GO" id="GO:1901678">
    <property type="term" value="P:iron coordination entity transport"/>
    <property type="evidence" value="ECO:0007669"/>
    <property type="project" value="UniProtKB-ARBA"/>
</dbReference>
<gene>
    <name evidence="6" type="ORF">GS601_09220</name>
</gene>
<dbReference type="PANTHER" id="PTHR30532">
    <property type="entry name" value="IRON III DICITRATE-BINDING PERIPLASMIC PROTEIN"/>
    <property type="match status" value="1"/>
</dbReference>
<comment type="similarity">
    <text evidence="2">Belongs to the bacterial solute-binding protein 8 family.</text>
</comment>
<proteinExistence type="inferred from homology"/>
<dbReference type="GO" id="GO:0030288">
    <property type="term" value="C:outer membrane-bounded periplasmic space"/>
    <property type="evidence" value="ECO:0007669"/>
    <property type="project" value="TreeGrafter"/>
</dbReference>
<comment type="subcellular location">
    <subcellularLocation>
        <location evidence="1">Cell envelope</location>
    </subcellularLocation>
</comment>
<protein>
    <submittedName>
        <fullName evidence="6">ABC transporter substrate-binding protein</fullName>
    </submittedName>
</protein>
<dbReference type="AlphaFoldDB" id="A0A8J8CI82"/>
<dbReference type="Proteomes" id="UP000646053">
    <property type="component" value="Unassembled WGS sequence"/>
</dbReference>
<evidence type="ECO:0000256" key="3">
    <source>
        <dbReference type="ARBA" id="ARBA00022448"/>
    </source>
</evidence>
<evidence type="ECO:0000313" key="6">
    <source>
        <dbReference type="EMBL" id="NDJ17464.1"/>
    </source>
</evidence>
<sequence>MVSACSSTVVERSKMPTPCRVVQHVRGETCIPLHPQRIVAMSYNSLADILALNSKPVAAFIDGGYEAFDYLADKTDGVEMMYGSQPNLERIVLLKPDLIIVVSDGAFQGIYNQLSQIAPTVVLPWMETIGDWKQHLQDVAGVLEKTKLATQLLDDYDRRIQHLKQALSIKSAADQKGAASSKENRQQPIQISFASVMRGQLYYDGKDFADRILDELGLLAPRSVTSGILSEETLPEIDGDILFIATYTENDRSLLEQLQQRPLWSQVKAVQQNQVYLVNLNLWHGYNILAAHAVLDEIEKYLVNTP</sequence>
<dbReference type="Pfam" id="PF01497">
    <property type="entry name" value="Peripla_BP_2"/>
    <property type="match status" value="1"/>
</dbReference>
<keyword evidence="7" id="KW-1185">Reference proteome</keyword>
<dbReference type="PANTHER" id="PTHR30532:SF25">
    <property type="entry name" value="IRON(III) DICITRATE-BINDING PERIPLASMIC PROTEIN"/>
    <property type="match status" value="1"/>
</dbReference>
<evidence type="ECO:0000259" key="5">
    <source>
        <dbReference type="PROSITE" id="PS50983"/>
    </source>
</evidence>
<accession>A0A8J8CI82</accession>
<keyword evidence="4" id="KW-0732">Signal</keyword>
<organism evidence="6 7">
    <name type="scientific">Myxacorys almedinensis A</name>
    <dbReference type="NCBI Taxonomy" id="2690445"/>
    <lineage>
        <taxon>Bacteria</taxon>
        <taxon>Bacillati</taxon>
        <taxon>Cyanobacteriota</taxon>
        <taxon>Cyanophyceae</taxon>
        <taxon>Leptolyngbyales</taxon>
        <taxon>Leptolyngbyaceae</taxon>
        <taxon>Myxacorys</taxon>
        <taxon>Myxacorys almedinensis</taxon>
    </lineage>
</organism>
<dbReference type="InterPro" id="IPR051313">
    <property type="entry name" value="Bact_iron-sidero_bind"/>
</dbReference>
<evidence type="ECO:0000313" key="7">
    <source>
        <dbReference type="Proteomes" id="UP000646053"/>
    </source>
</evidence>
<dbReference type="EMBL" id="WVIE01000008">
    <property type="protein sequence ID" value="NDJ17464.1"/>
    <property type="molecule type" value="Genomic_DNA"/>
</dbReference>
<feature type="domain" description="Fe/B12 periplasmic-binding" evidence="5">
    <location>
        <begin position="37"/>
        <end position="306"/>
    </location>
</feature>
<evidence type="ECO:0000256" key="4">
    <source>
        <dbReference type="ARBA" id="ARBA00022729"/>
    </source>
</evidence>
<evidence type="ECO:0000256" key="1">
    <source>
        <dbReference type="ARBA" id="ARBA00004196"/>
    </source>
</evidence>
<dbReference type="InterPro" id="IPR002491">
    <property type="entry name" value="ABC_transptr_periplasmic_BD"/>
</dbReference>
<keyword evidence="3" id="KW-0813">Transport</keyword>
<name>A0A8J8CI82_9CYAN</name>
<dbReference type="PROSITE" id="PS50983">
    <property type="entry name" value="FE_B12_PBP"/>
    <property type="match status" value="1"/>
</dbReference>
<dbReference type="Gene3D" id="3.40.50.1980">
    <property type="entry name" value="Nitrogenase molybdenum iron protein domain"/>
    <property type="match status" value="2"/>
</dbReference>
<dbReference type="SUPFAM" id="SSF53807">
    <property type="entry name" value="Helical backbone' metal receptor"/>
    <property type="match status" value="1"/>
</dbReference>
<dbReference type="CDD" id="cd01146">
    <property type="entry name" value="FhuD"/>
    <property type="match status" value="1"/>
</dbReference>